<dbReference type="Gene3D" id="3.30.420.110">
    <property type="entry name" value="MutS, connector domain"/>
    <property type="match status" value="1"/>
</dbReference>
<keyword evidence="4" id="KW-0238">DNA-binding</keyword>
<keyword evidence="3" id="KW-0067">ATP-binding</keyword>
<dbReference type="RefSeq" id="XP_046593438.1">
    <property type="nucleotide sequence ID" value="XM_046737482.1"/>
</dbReference>
<dbReference type="CDD" id="cd03243">
    <property type="entry name" value="ABC_MutS_homologs"/>
    <property type="match status" value="1"/>
</dbReference>
<organism evidence="8 9">
    <name type="scientific">Neodiprion lecontei</name>
    <name type="common">Redheaded pine sawfly</name>
    <dbReference type="NCBI Taxonomy" id="441921"/>
    <lineage>
        <taxon>Eukaryota</taxon>
        <taxon>Metazoa</taxon>
        <taxon>Ecdysozoa</taxon>
        <taxon>Arthropoda</taxon>
        <taxon>Hexapoda</taxon>
        <taxon>Insecta</taxon>
        <taxon>Pterygota</taxon>
        <taxon>Neoptera</taxon>
        <taxon>Endopterygota</taxon>
        <taxon>Hymenoptera</taxon>
        <taxon>Tenthredinoidea</taxon>
        <taxon>Diprionidae</taxon>
        <taxon>Diprioninae</taxon>
        <taxon>Neodiprion</taxon>
    </lineage>
</organism>
<evidence type="ECO:0000256" key="1">
    <source>
        <dbReference type="ARBA" id="ARBA00006271"/>
    </source>
</evidence>
<dbReference type="SUPFAM" id="SSF52540">
    <property type="entry name" value="P-loop containing nucleoside triphosphate hydrolases"/>
    <property type="match status" value="1"/>
</dbReference>
<feature type="compositionally biased region" description="Polar residues" evidence="6">
    <location>
        <begin position="998"/>
        <end position="1007"/>
    </location>
</feature>
<feature type="region of interest" description="Disordered" evidence="6">
    <location>
        <begin position="1"/>
        <end position="26"/>
    </location>
</feature>
<feature type="region of interest" description="Disordered" evidence="6">
    <location>
        <begin position="59"/>
        <end position="105"/>
    </location>
</feature>
<dbReference type="InterPro" id="IPR007696">
    <property type="entry name" value="DNA_mismatch_repair_MutS_core"/>
</dbReference>
<sequence>MNVVDKRKSVNSSRGRGGRQNTRVDRGLEIFPKYQLYGASQQPVLRSNGFNAVNTKMAALKTPAKNNRKSSTSSSSVTRSSQRKISTPYNTGVTGSSSTPTTGAGSPFVIAITEGRGDARGEVGIAVVNVQHPHLILSQISDRHAYMKTLTKVLLFKPIEIIMPDTMIRKSGTGGNLYECIRDKFPGLNIAAVSRQHFSNTDGLDRIRTLCAPEYSSVEIYVKQKFYALAAAGALLKYIEYTQNILYVEKSMYVEFQSSQDTTVIDIDIDSAQNLELVTHDKNFNKYTLLGMMDRCLTPGGKRYLRASILQPSCNKRIIEDRQACVSELVEDNPLMISVQSHIRRLCNVDQLLVVGLNSPQKDNVASAEKYLNYVLSLKTTLEVIPLLHTALRNTKANFFRKVLENLKDKRYDLMMDKILEVLQPDAQYVAGFNTSTMQRCFALKSGLNDMLDIARQAYCELIDDMKGMVETLALKYNLPLILGCSASLGYHIQMDSPKYRPIKITNLPRIFIEVQKHKNSYLMTTEALLVLSQRCKDACEELHLMSNVMLKGVLNDIREHISCLYQLSNDIAELDLIVSLARISSLSNYTRPSFGSRTELKNSMHPLMDLTGTGVPVPNDVNVSPTHNFNVITGPNMGGKSVYLRQIVMLQIMAQIGCYVPAEIAEFRITDRIFCRLCFEDSIECNASSFVLEIKETQYILQTVTSNSLVIIDELCRGTTVEEGETIAFAICEQLLNTSAFVFFTTHFLSLTLLAELYPNVTNYHFGTMCRPLEGSTEQRLIYTHKLNPGIIFAKNYGLSLAETSGIRISIVKHARLLVQKSREGTKPVIQSQQIVNIEGKICYDEVSKIHRLIQDGEFNVKTVLECVRRLENSNISVSEQENSSCNDQNTGSAQSSMLSITERYNRLRQKRLLDTPASDGNLMAQRSFVEPKAGPSNIVMNTNSLGPSPSKKSQVIEMPHSAICLTEGKIVPDFGKQDLRRLRTYSWKEESKPIRQITSFPNPQNIEPPHSPAPTIKLDEEPYEFSPQNSNKSESPSIIDLVSQLSTDTIMAKISARRKEAEIFRQIEGENFQELQFYNSVLSRTASSVTIKNIKHQ</sequence>
<dbReference type="InterPro" id="IPR000432">
    <property type="entry name" value="DNA_mismatch_repair_MutS_C"/>
</dbReference>
<dbReference type="Pfam" id="PF05192">
    <property type="entry name" value="MutS_III"/>
    <property type="match status" value="1"/>
</dbReference>
<evidence type="ECO:0000256" key="3">
    <source>
        <dbReference type="ARBA" id="ARBA00022840"/>
    </source>
</evidence>
<protein>
    <submittedName>
        <fullName evidence="9">MutS protein homolog 4-like</fullName>
    </submittedName>
</protein>
<name>A0ABM3FZJ6_NEOLC</name>
<evidence type="ECO:0000256" key="2">
    <source>
        <dbReference type="ARBA" id="ARBA00022741"/>
    </source>
</evidence>
<dbReference type="SMART" id="SM00534">
    <property type="entry name" value="MUTSac"/>
    <property type="match status" value="1"/>
</dbReference>
<dbReference type="Pfam" id="PF05188">
    <property type="entry name" value="MutS_II"/>
    <property type="match status" value="1"/>
</dbReference>
<dbReference type="InterPro" id="IPR036678">
    <property type="entry name" value="MutS_con_dom_sf"/>
</dbReference>
<dbReference type="InterPro" id="IPR045076">
    <property type="entry name" value="MutS"/>
</dbReference>
<evidence type="ECO:0000259" key="7">
    <source>
        <dbReference type="PROSITE" id="PS00486"/>
    </source>
</evidence>
<evidence type="ECO:0000313" key="8">
    <source>
        <dbReference type="Proteomes" id="UP000829291"/>
    </source>
</evidence>
<dbReference type="PANTHER" id="PTHR11361:SF21">
    <property type="entry name" value="MUTS PROTEIN HOMOLOG 4"/>
    <property type="match status" value="1"/>
</dbReference>
<proteinExistence type="inferred from homology"/>
<dbReference type="InterPro" id="IPR036187">
    <property type="entry name" value="DNA_mismatch_repair_MutS_sf"/>
</dbReference>
<dbReference type="Gene3D" id="3.40.50.300">
    <property type="entry name" value="P-loop containing nucleotide triphosphate hydrolases"/>
    <property type="match status" value="1"/>
</dbReference>
<feature type="compositionally biased region" description="Low complexity" evidence="6">
    <location>
        <begin position="91"/>
        <end position="105"/>
    </location>
</feature>
<keyword evidence="8" id="KW-1185">Reference proteome</keyword>
<evidence type="ECO:0000256" key="6">
    <source>
        <dbReference type="SAM" id="MobiDB-lite"/>
    </source>
</evidence>
<keyword evidence="2" id="KW-0547">Nucleotide-binding</keyword>
<dbReference type="Proteomes" id="UP000829291">
    <property type="component" value="Chromosome 4"/>
</dbReference>
<feature type="region of interest" description="Disordered" evidence="6">
    <location>
        <begin position="995"/>
        <end position="1020"/>
    </location>
</feature>
<dbReference type="GeneID" id="124294017"/>
<gene>
    <name evidence="9" type="primary">LOC124294017</name>
</gene>
<evidence type="ECO:0000256" key="5">
    <source>
        <dbReference type="ARBA" id="ARBA00023254"/>
    </source>
</evidence>
<evidence type="ECO:0000313" key="9">
    <source>
        <dbReference type="RefSeq" id="XP_046593438.1"/>
    </source>
</evidence>
<accession>A0ABM3FZJ6</accession>
<dbReference type="Gene3D" id="1.10.1420.10">
    <property type="match status" value="2"/>
</dbReference>
<evidence type="ECO:0000256" key="4">
    <source>
        <dbReference type="ARBA" id="ARBA00023125"/>
    </source>
</evidence>
<comment type="similarity">
    <text evidence="1">Belongs to the DNA mismatch repair MutS family.</text>
</comment>
<feature type="compositionally biased region" description="Low complexity" evidence="6">
    <location>
        <begin position="69"/>
        <end position="80"/>
    </location>
</feature>
<dbReference type="Pfam" id="PF00488">
    <property type="entry name" value="MutS_V"/>
    <property type="match status" value="1"/>
</dbReference>
<dbReference type="PROSITE" id="PS00486">
    <property type="entry name" value="DNA_MISMATCH_REPAIR_2"/>
    <property type="match status" value="1"/>
</dbReference>
<reference evidence="9" key="1">
    <citation type="submission" date="2025-08" db="UniProtKB">
        <authorList>
            <consortium name="RefSeq"/>
        </authorList>
    </citation>
    <scope>IDENTIFICATION</scope>
    <source>
        <tissue evidence="9">Thorax and Abdomen</tissue>
    </source>
</reference>
<keyword evidence="5" id="KW-0469">Meiosis</keyword>
<dbReference type="SMART" id="SM00533">
    <property type="entry name" value="MUTSd"/>
    <property type="match status" value="1"/>
</dbReference>
<dbReference type="InterPro" id="IPR007860">
    <property type="entry name" value="DNA_mmatch_repair_MutS_con_dom"/>
</dbReference>
<dbReference type="SUPFAM" id="SSF48334">
    <property type="entry name" value="DNA repair protein MutS, domain III"/>
    <property type="match status" value="1"/>
</dbReference>
<dbReference type="InterPro" id="IPR027417">
    <property type="entry name" value="P-loop_NTPase"/>
</dbReference>
<dbReference type="PANTHER" id="PTHR11361">
    <property type="entry name" value="DNA MISMATCH REPAIR PROTEIN MUTS FAMILY MEMBER"/>
    <property type="match status" value="1"/>
</dbReference>
<feature type="domain" description="DNA mismatch repair proteins mutS family" evidence="7">
    <location>
        <begin position="709"/>
        <end position="725"/>
    </location>
</feature>